<evidence type="ECO:0000313" key="3">
    <source>
        <dbReference type="Proteomes" id="UP000319817"/>
    </source>
</evidence>
<protein>
    <submittedName>
        <fullName evidence="2">Bacterial Ig-like domain (Group 1)</fullName>
    </submittedName>
</protein>
<dbReference type="OrthoDB" id="267639at2"/>
<dbReference type="InterPro" id="IPR008969">
    <property type="entry name" value="CarboxyPept-like_regulatory"/>
</dbReference>
<reference evidence="2 3" key="1">
    <citation type="submission" date="2019-02" db="EMBL/GenBank/DDBJ databases">
        <title>Deep-cultivation of Planctomycetes and their phenomic and genomic characterization uncovers novel biology.</title>
        <authorList>
            <person name="Wiegand S."/>
            <person name="Jogler M."/>
            <person name="Boedeker C."/>
            <person name="Pinto D."/>
            <person name="Vollmers J."/>
            <person name="Rivas-Marin E."/>
            <person name="Kohn T."/>
            <person name="Peeters S.H."/>
            <person name="Heuer A."/>
            <person name="Rast P."/>
            <person name="Oberbeckmann S."/>
            <person name="Bunk B."/>
            <person name="Jeske O."/>
            <person name="Meyerdierks A."/>
            <person name="Storesund J.E."/>
            <person name="Kallscheuer N."/>
            <person name="Luecker S."/>
            <person name="Lage O.M."/>
            <person name="Pohl T."/>
            <person name="Merkel B.J."/>
            <person name="Hornburger P."/>
            <person name="Mueller R.-W."/>
            <person name="Bruemmer F."/>
            <person name="Labrenz M."/>
            <person name="Spormann A.M."/>
            <person name="Op den Camp H."/>
            <person name="Overmann J."/>
            <person name="Amann R."/>
            <person name="Jetten M.S.M."/>
            <person name="Mascher T."/>
            <person name="Medema M.H."/>
            <person name="Devos D.P."/>
            <person name="Kaster A.-K."/>
            <person name="Ovreas L."/>
            <person name="Rohde M."/>
            <person name="Galperin M.Y."/>
            <person name="Jogler C."/>
        </authorList>
    </citation>
    <scope>NUCLEOTIDE SEQUENCE [LARGE SCALE GENOMIC DNA]</scope>
    <source>
        <strain evidence="2 3">K23_9</strain>
    </source>
</reference>
<dbReference type="SUPFAM" id="SSF49464">
    <property type="entry name" value="Carboxypeptidase regulatory domain-like"/>
    <property type="match status" value="2"/>
</dbReference>
<evidence type="ECO:0000313" key="2">
    <source>
        <dbReference type="EMBL" id="QDT13643.1"/>
    </source>
</evidence>
<gene>
    <name evidence="2" type="ORF">K239x_56630</name>
</gene>
<feature type="chain" id="PRO_5022067419" evidence="1">
    <location>
        <begin position="34"/>
        <end position="676"/>
    </location>
</feature>
<keyword evidence="3" id="KW-1185">Reference proteome</keyword>
<evidence type="ECO:0000256" key="1">
    <source>
        <dbReference type="SAM" id="SignalP"/>
    </source>
</evidence>
<dbReference type="Proteomes" id="UP000319817">
    <property type="component" value="Chromosome"/>
</dbReference>
<dbReference type="Gene3D" id="2.60.40.1120">
    <property type="entry name" value="Carboxypeptidase-like, regulatory domain"/>
    <property type="match status" value="2"/>
</dbReference>
<dbReference type="Pfam" id="PF13620">
    <property type="entry name" value="CarboxypepD_reg"/>
    <property type="match status" value="1"/>
</dbReference>
<sequence length="676" mass="73598" precursor="true">MNCFDFSIRRSRVSARDLLALVLLWTMPFCASAADDKGGKKMDKAKLGAASTLIRGIVVDEQGNPVAGAIVQGNGRTAVQMLRVSANAKGAFVHRVKAVGHYGVPMTVRSPSGELSSFISGYDYELSDAKPFKIVLRKARMTTVRVVDEQDRPVEGAALQLVSQFVNLANATTDQSGEAELSFPADAKVDWIVATKSKQGFDYYENYDAFPSQERLDVPDNVQLRLNGAVSVSVTTLDSAKKPIEGVTVTPWSIKKKGKLSYVNLSGSSEWKTDATGVCRFDWIPNDVERGITFLGRSTEYFTPGNPQFDPSAPGNTDLEMDMLQMCWITGTVTYPDGTPAAGVRLQGEGRGDTNHYFRGHTSTKEDGTYELGIYPDQDTMICVVEDDLAAAAVTDILLPEGKRLDDVDFELITGTLVTGLITSGKDKEPVEGQTATLIQAGENRASLVRWSTADSEGRYRFRVGPGQYTLSLAGSPKKQVVVEDENELLFDKHLDRLPRGILRGMITDSDGNSVADALVIGESTNARGHAGFSTRTDATGLFKSERWNDDMGLFAMAEKRGLVGYTRVSLDQKRADLVLVPAASVVGTVVDAQNQPIENAWVSLSSRPPRGEIGPSANRQMRTDDKGQFQFKGLPIEASHTIRVIDSVNEIHESREFKTKDAAEVTLKPIVFGGE</sequence>
<name>A0A517P2P9_9BACT</name>
<keyword evidence="1" id="KW-0732">Signal</keyword>
<feature type="signal peptide" evidence="1">
    <location>
        <begin position="1"/>
        <end position="33"/>
    </location>
</feature>
<dbReference type="AlphaFoldDB" id="A0A517P2P9"/>
<proteinExistence type="predicted"/>
<accession>A0A517P2P9</accession>
<dbReference type="EMBL" id="CP036526">
    <property type="protein sequence ID" value="QDT13643.1"/>
    <property type="molecule type" value="Genomic_DNA"/>
</dbReference>
<organism evidence="2 3">
    <name type="scientific">Stieleria marina</name>
    <dbReference type="NCBI Taxonomy" id="1930275"/>
    <lineage>
        <taxon>Bacteria</taxon>
        <taxon>Pseudomonadati</taxon>
        <taxon>Planctomycetota</taxon>
        <taxon>Planctomycetia</taxon>
        <taxon>Pirellulales</taxon>
        <taxon>Pirellulaceae</taxon>
        <taxon>Stieleria</taxon>
    </lineage>
</organism>